<comment type="caution">
    <text evidence="2">The sequence shown here is derived from an EMBL/GenBank/DDBJ whole genome shotgun (WGS) entry which is preliminary data.</text>
</comment>
<gene>
    <name evidence="2" type="ORF">AKAME5_002220900</name>
</gene>
<evidence type="ECO:0000259" key="1">
    <source>
        <dbReference type="Pfam" id="PF26562"/>
    </source>
</evidence>
<protein>
    <recommendedName>
        <fullName evidence="1">ZP-domain containing protein Ig-like domain-containing protein</fullName>
    </recommendedName>
</protein>
<dbReference type="PANTHER" id="PTHR47130">
    <property type="entry name" value="SI:DKEY-19B23.11-RELATED"/>
    <property type="match status" value="1"/>
</dbReference>
<sequence>MNLALRRLDGKCSRCWPDGKPLEESHHTSQIPLPPPGLPEIPVVLFPEVSVRSDVACPTGTEKDDWDAAVNTAYTSANSDWQVMFQRAKEQSIPMNLSSCHNTQVNIGVNGEFLEQTVAEERGYIVEKRNATVQISIPYNADGGYRKSFVTDDLYEYYIFHLCLEHLDGIMALFIPFLATPLLCPVFTENKTVNERHMFTVYLGDVCDVELAAVHLNGHKYTVPFTNTSGHTITKVVHPNNTHGYTLKVPFDDPVVLQQGCRGISDQVLTPVPPPADTISTGFPIQLRARKNSTQL</sequence>
<accession>A0AAD3RK50</accession>
<evidence type="ECO:0000313" key="2">
    <source>
        <dbReference type="EMBL" id="GLD70890.1"/>
    </source>
</evidence>
<name>A0AAD3RK50_LATJO</name>
<dbReference type="EMBL" id="BRZM01000458">
    <property type="protein sequence ID" value="GLD70890.1"/>
    <property type="molecule type" value="Genomic_DNA"/>
</dbReference>
<keyword evidence="3" id="KW-1185">Reference proteome</keyword>
<organism evidence="2 3">
    <name type="scientific">Lates japonicus</name>
    <name type="common">Japanese lates</name>
    <dbReference type="NCBI Taxonomy" id="270547"/>
    <lineage>
        <taxon>Eukaryota</taxon>
        <taxon>Metazoa</taxon>
        <taxon>Chordata</taxon>
        <taxon>Craniata</taxon>
        <taxon>Vertebrata</taxon>
        <taxon>Euteleostomi</taxon>
        <taxon>Actinopterygii</taxon>
        <taxon>Neopterygii</taxon>
        <taxon>Teleostei</taxon>
        <taxon>Neoteleostei</taxon>
        <taxon>Acanthomorphata</taxon>
        <taxon>Carangaria</taxon>
        <taxon>Carangaria incertae sedis</taxon>
        <taxon>Centropomidae</taxon>
        <taxon>Lates</taxon>
    </lineage>
</organism>
<dbReference type="PANTHER" id="PTHR47130:SF6">
    <property type="entry name" value="EGG ENVELOPE GLYCOPROTEIN-LIKE PRECURSOR"/>
    <property type="match status" value="1"/>
</dbReference>
<dbReference type="Proteomes" id="UP001279410">
    <property type="component" value="Unassembled WGS sequence"/>
</dbReference>
<dbReference type="InterPro" id="IPR058876">
    <property type="entry name" value="Ig-like_ZP"/>
</dbReference>
<feature type="domain" description="ZP-domain containing protein Ig-like" evidence="1">
    <location>
        <begin position="184"/>
        <end position="260"/>
    </location>
</feature>
<proteinExistence type="predicted"/>
<dbReference type="AlphaFoldDB" id="A0AAD3RK50"/>
<evidence type="ECO:0000313" key="3">
    <source>
        <dbReference type="Proteomes" id="UP001279410"/>
    </source>
</evidence>
<dbReference type="Pfam" id="PF26562">
    <property type="entry name" value="Ig-like"/>
    <property type="match status" value="1"/>
</dbReference>
<reference evidence="2" key="1">
    <citation type="submission" date="2022-08" db="EMBL/GenBank/DDBJ databases">
        <title>Genome sequencing of akame (Lates japonicus).</title>
        <authorList>
            <person name="Hashiguchi Y."/>
            <person name="Takahashi H."/>
        </authorList>
    </citation>
    <scope>NUCLEOTIDE SEQUENCE</scope>
    <source>
        <strain evidence="2">Kochi</strain>
    </source>
</reference>